<evidence type="ECO:0000313" key="2">
    <source>
        <dbReference type="Proteomes" id="UP000834611"/>
    </source>
</evidence>
<accession>A0A9N8D8H7</accession>
<sequence>MDMRILIELATVGMECDKQADFNAEFFRPFEQGICCAGEKLVEKGPIVGKSGPKFIGHGEGNVLPFTIGEDVLLLGNPLFCGLHATGATAFTFAALTEIFCMNTGGGSAAITADPHGACPAGKHTFDNEFSLLGYGMAMFNK</sequence>
<proteinExistence type="predicted"/>
<name>A0A9N8D8H7_PRORE</name>
<reference evidence="1" key="1">
    <citation type="submission" date="2020-05" db="EMBL/GenBank/DDBJ databases">
        <authorList>
            <person name="Delgado-Blas J."/>
        </authorList>
    </citation>
    <scope>NUCLEOTIDE SEQUENCE</scope>
    <source>
        <strain evidence="1">BB1453</strain>
    </source>
</reference>
<gene>
    <name evidence="1" type="ORF">GHA_04616</name>
</gene>
<dbReference type="AlphaFoldDB" id="A0A9N8D8H7"/>
<comment type="caution">
    <text evidence="1">The sequence shown here is derived from an EMBL/GenBank/DDBJ whole genome shotgun (WGS) entry which is preliminary data.</text>
</comment>
<protein>
    <submittedName>
        <fullName evidence="1">Uncharacterized protein</fullName>
    </submittedName>
</protein>
<dbReference type="Proteomes" id="UP000834611">
    <property type="component" value="Unassembled WGS sequence"/>
</dbReference>
<evidence type="ECO:0000313" key="1">
    <source>
        <dbReference type="EMBL" id="CAB5719968.1"/>
    </source>
</evidence>
<dbReference type="EMBL" id="CAHPSF010000023">
    <property type="protein sequence ID" value="CAB5719968.1"/>
    <property type="molecule type" value="Genomic_DNA"/>
</dbReference>
<organism evidence="1 2">
    <name type="scientific">Providencia rettgeri</name>
    <dbReference type="NCBI Taxonomy" id="587"/>
    <lineage>
        <taxon>Bacteria</taxon>
        <taxon>Pseudomonadati</taxon>
        <taxon>Pseudomonadota</taxon>
        <taxon>Gammaproteobacteria</taxon>
        <taxon>Enterobacterales</taxon>
        <taxon>Morganellaceae</taxon>
        <taxon>Providencia</taxon>
    </lineage>
</organism>